<evidence type="ECO:0000256" key="1">
    <source>
        <dbReference type="SAM" id="Phobius"/>
    </source>
</evidence>
<keyword evidence="1" id="KW-0812">Transmembrane</keyword>
<keyword evidence="1" id="KW-1133">Transmembrane helix</keyword>
<feature type="transmembrane region" description="Helical" evidence="1">
    <location>
        <begin position="75"/>
        <end position="95"/>
    </location>
</feature>
<sequence length="145" mass="16219">MNNIKYFSILAICIVGIEAKSYYETLSPNGTPAIQPFREGQPMSQGMKPFDGQTQYPLDKDYYVSFLEMEVDSNLVIASTAFLLTLLLLTVNLFYPLSQIHLPLIDGKPTRDSRNIAIPEDLDEISSKIKDSSKNGLEVVPEKSL</sequence>
<dbReference type="EMBL" id="CAJVCH010209300">
    <property type="protein sequence ID" value="CAG7731277.1"/>
    <property type="molecule type" value="Genomic_DNA"/>
</dbReference>
<reference evidence="3" key="1">
    <citation type="submission" date="2021-06" db="EMBL/GenBank/DDBJ databases">
        <authorList>
            <person name="Hodson N. C."/>
            <person name="Mongue J. A."/>
            <person name="Jaron S. K."/>
        </authorList>
    </citation>
    <scope>NUCLEOTIDE SEQUENCE</scope>
</reference>
<proteinExistence type="predicted"/>
<comment type="caution">
    <text evidence="3">The sequence shown here is derived from an EMBL/GenBank/DDBJ whole genome shotgun (WGS) entry which is preliminary data.</text>
</comment>
<evidence type="ECO:0000256" key="2">
    <source>
        <dbReference type="SAM" id="SignalP"/>
    </source>
</evidence>
<name>A0A8J2K389_9HEXA</name>
<keyword evidence="1" id="KW-0472">Membrane</keyword>
<evidence type="ECO:0000313" key="4">
    <source>
        <dbReference type="Proteomes" id="UP000708208"/>
    </source>
</evidence>
<feature type="chain" id="PRO_5035269368" evidence="2">
    <location>
        <begin position="20"/>
        <end position="145"/>
    </location>
</feature>
<keyword evidence="2" id="KW-0732">Signal</keyword>
<dbReference type="AlphaFoldDB" id="A0A8J2K389"/>
<keyword evidence="4" id="KW-1185">Reference proteome</keyword>
<dbReference type="Proteomes" id="UP000708208">
    <property type="component" value="Unassembled WGS sequence"/>
</dbReference>
<organism evidence="3 4">
    <name type="scientific">Allacma fusca</name>
    <dbReference type="NCBI Taxonomy" id="39272"/>
    <lineage>
        <taxon>Eukaryota</taxon>
        <taxon>Metazoa</taxon>
        <taxon>Ecdysozoa</taxon>
        <taxon>Arthropoda</taxon>
        <taxon>Hexapoda</taxon>
        <taxon>Collembola</taxon>
        <taxon>Symphypleona</taxon>
        <taxon>Sminthuridae</taxon>
        <taxon>Allacma</taxon>
    </lineage>
</organism>
<feature type="signal peptide" evidence="2">
    <location>
        <begin position="1"/>
        <end position="19"/>
    </location>
</feature>
<accession>A0A8J2K389</accession>
<protein>
    <submittedName>
        <fullName evidence="3">Uncharacterized protein</fullName>
    </submittedName>
</protein>
<gene>
    <name evidence="3" type="ORF">AFUS01_LOCUS19880</name>
</gene>
<evidence type="ECO:0000313" key="3">
    <source>
        <dbReference type="EMBL" id="CAG7731277.1"/>
    </source>
</evidence>